<dbReference type="Pfam" id="PF20289">
    <property type="entry name" value="MComp1"/>
    <property type="match status" value="1"/>
</dbReference>
<evidence type="ECO:0000313" key="2">
    <source>
        <dbReference type="Proteomes" id="UP000515297"/>
    </source>
</evidence>
<evidence type="ECO:0000313" key="1">
    <source>
        <dbReference type="EMBL" id="QNE05079.1"/>
    </source>
</evidence>
<accession>A0A7G6VTL4</accession>
<dbReference type="Proteomes" id="UP000515297">
    <property type="component" value="Chromosome"/>
</dbReference>
<reference evidence="1 2" key="1">
    <citation type="submission" date="2020-08" db="EMBL/GenBank/DDBJ databases">
        <authorList>
            <person name="Liu G."/>
            <person name="Sun C."/>
        </authorList>
    </citation>
    <scope>NUCLEOTIDE SEQUENCE [LARGE SCALE GENOMIC DNA]</scope>
    <source>
        <strain evidence="1 2">OT19</strain>
    </source>
</reference>
<organism evidence="1 2">
    <name type="scientific">Croceicoccus marinus</name>
    <dbReference type="NCBI Taxonomy" id="450378"/>
    <lineage>
        <taxon>Bacteria</taxon>
        <taxon>Pseudomonadati</taxon>
        <taxon>Pseudomonadota</taxon>
        <taxon>Alphaproteobacteria</taxon>
        <taxon>Sphingomonadales</taxon>
        <taxon>Erythrobacteraceae</taxon>
        <taxon>Croceicoccus</taxon>
    </lineage>
</organism>
<dbReference type="AlphaFoldDB" id="A0A7G6VTL4"/>
<name>A0A7G6VTL4_9SPHN</name>
<sequence length="234" mass="25681">MSVDALTPSEAILEELFQRLACVAKKLDLAVADASALTENVFLGGGGSEVARLSPSELPSPVRAISIGRYTVLLGMLPEQPSLEAVTETLRRFRNQCVIARSYLSPGEVLDLHGILVGPRGSEPVDDWRPLALLVERDDKVARKFAWLRPADQAADNASFEDLIKRTFMARPWVNESTFTMAALDNLNRAAAMWDASVPRGTVDEWVNLSLNPPEDADTLVDRLVDAWAQRGQV</sequence>
<dbReference type="EMBL" id="CP060052">
    <property type="protein sequence ID" value="QNE05079.1"/>
    <property type="molecule type" value="Genomic_DNA"/>
</dbReference>
<gene>
    <name evidence="1" type="ORF">H4O24_14475</name>
</gene>
<protein>
    <submittedName>
        <fullName evidence="1">Uncharacterized protein</fullName>
    </submittedName>
</protein>
<dbReference type="InterPro" id="IPR046905">
    <property type="entry name" value="ABC-3C_MC1"/>
</dbReference>
<dbReference type="RefSeq" id="WP_185884300.1">
    <property type="nucleotide sequence ID" value="NZ_CP060052.1"/>
</dbReference>
<proteinExistence type="predicted"/>